<keyword evidence="5" id="KW-1185">Reference proteome</keyword>
<sequence length="66" mass="7746">MTNTEPQTQSDQTRRDPNLHHTAREYLMILQGSCTEPSTNYCELWHVLTFLHNLITESENEVLLED</sequence>
<evidence type="ECO:0000313" key="3">
    <source>
        <dbReference type="EMBL" id="SMR99200.1"/>
    </source>
</evidence>
<dbReference type="EMBL" id="JAWRCO010000001">
    <property type="protein sequence ID" value="MDW6004003.1"/>
    <property type="molecule type" value="Genomic_DNA"/>
</dbReference>
<dbReference type="RefSeq" id="WP_143693097.1">
    <property type="nucleotide sequence ID" value="NZ_AP024883.1"/>
</dbReference>
<evidence type="ECO:0000313" key="2">
    <source>
        <dbReference type="EMBL" id="MDW6004003.1"/>
    </source>
</evidence>
<dbReference type="Proteomes" id="UP001283366">
    <property type="component" value="Unassembled WGS sequence"/>
</dbReference>
<dbReference type="OrthoDB" id="5879757at2"/>
<protein>
    <submittedName>
        <fullName evidence="3">Uncharacterized protein</fullName>
    </submittedName>
</protein>
<reference evidence="2 5" key="2">
    <citation type="submission" date="2023-11" db="EMBL/GenBank/DDBJ databases">
        <title>Plant-associative lifestyle of Vibrio porteresiae and its evolutionary dynamics.</title>
        <authorList>
            <person name="Rameshkumar N."/>
            <person name="Kirti K."/>
        </authorList>
    </citation>
    <scope>NUCLEOTIDE SEQUENCE [LARGE SCALE GENOMIC DNA]</scope>
    <source>
        <strain evidence="2 5">MSSRF38</strain>
    </source>
</reference>
<reference evidence="3 4" key="1">
    <citation type="submission" date="2017-05" db="EMBL/GenBank/DDBJ databases">
        <authorList>
            <person name="Song R."/>
            <person name="Chenine A.L."/>
            <person name="Ruprecht R.M."/>
        </authorList>
    </citation>
    <scope>NUCLEOTIDE SEQUENCE [LARGE SCALE GENOMIC DNA]</scope>
    <source>
        <strain evidence="3 4">CECT 7927</strain>
    </source>
</reference>
<proteinExistence type="predicted"/>
<dbReference type="AlphaFoldDB" id="A0A1Y6IQX6"/>
<gene>
    <name evidence="2" type="ORF">SBX37_14180</name>
    <name evidence="3" type="ORF">VIM7927_00424</name>
</gene>
<evidence type="ECO:0000313" key="5">
    <source>
        <dbReference type="Proteomes" id="UP001283366"/>
    </source>
</evidence>
<name>A0A1Y6IQX6_9VIBR</name>
<organism evidence="3 4">
    <name type="scientific">Vibrio mangrovi</name>
    <dbReference type="NCBI Taxonomy" id="474394"/>
    <lineage>
        <taxon>Bacteria</taxon>
        <taxon>Pseudomonadati</taxon>
        <taxon>Pseudomonadota</taxon>
        <taxon>Gammaproteobacteria</taxon>
        <taxon>Vibrionales</taxon>
        <taxon>Vibrionaceae</taxon>
        <taxon>Vibrio</taxon>
    </lineage>
</organism>
<evidence type="ECO:0000313" key="4">
    <source>
        <dbReference type="Proteomes" id="UP000196125"/>
    </source>
</evidence>
<feature type="region of interest" description="Disordered" evidence="1">
    <location>
        <begin position="1"/>
        <end position="20"/>
    </location>
</feature>
<evidence type="ECO:0000256" key="1">
    <source>
        <dbReference type="SAM" id="MobiDB-lite"/>
    </source>
</evidence>
<dbReference type="EMBL" id="FXXI01000001">
    <property type="protein sequence ID" value="SMR99200.1"/>
    <property type="molecule type" value="Genomic_DNA"/>
</dbReference>
<dbReference type="Proteomes" id="UP000196125">
    <property type="component" value="Unassembled WGS sequence"/>
</dbReference>
<feature type="compositionally biased region" description="Polar residues" evidence="1">
    <location>
        <begin position="1"/>
        <end position="11"/>
    </location>
</feature>
<accession>A0A1Y6IQX6</accession>